<feature type="transmembrane region" description="Helical" evidence="1">
    <location>
        <begin position="69"/>
        <end position="92"/>
    </location>
</feature>
<keyword evidence="1" id="KW-1133">Transmembrane helix</keyword>
<reference evidence="3" key="1">
    <citation type="submission" date="2016-06" db="EMBL/GenBank/DDBJ databases">
        <title>Parallel loss of symbiosis genes in relatives of nitrogen-fixing non-legume Parasponia.</title>
        <authorList>
            <person name="Van Velzen R."/>
            <person name="Holmer R."/>
            <person name="Bu F."/>
            <person name="Rutten L."/>
            <person name="Van Zeijl A."/>
            <person name="Liu W."/>
            <person name="Santuari L."/>
            <person name="Cao Q."/>
            <person name="Sharma T."/>
            <person name="Shen D."/>
            <person name="Roswanjaya Y."/>
            <person name="Wardhani T."/>
            <person name="Kalhor M.S."/>
            <person name="Jansen J."/>
            <person name="Van den Hoogen J."/>
            <person name="Gungor B."/>
            <person name="Hartog M."/>
            <person name="Hontelez J."/>
            <person name="Verver J."/>
            <person name="Yang W.-C."/>
            <person name="Schijlen E."/>
            <person name="Repin R."/>
            <person name="Schilthuizen M."/>
            <person name="Schranz E."/>
            <person name="Heidstra R."/>
            <person name="Miyata K."/>
            <person name="Fedorova E."/>
            <person name="Kohlen W."/>
            <person name="Bisseling T."/>
            <person name="Smit S."/>
            <person name="Geurts R."/>
        </authorList>
    </citation>
    <scope>NUCLEOTIDE SEQUENCE [LARGE SCALE GENOMIC DNA]</scope>
    <source>
        <strain evidence="3">cv. WU1-14</strain>
    </source>
</reference>
<gene>
    <name evidence="2" type="ORF">PanWU01x14_295600</name>
</gene>
<protein>
    <recommendedName>
        <fullName evidence="4">Transmembrane protein</fullName>
    </recommendedName>
</protein>
<dbReference type="EMBL" id="JXTB01000434">
    <property type="protein sequence ID" value="PON40655.1"/>
    <property type="molecule type" value="Genomic_DNA"/>
</dbReference>
<accession>A0A2P5AVW3</accession>
<evidence type="ECO:0000256" key="1">
    <source>
        <dbReference type="SAM" id="Phobius"/>
    </source>
</evidence>
<dbReference type="Proteomes" id="UP000237105">
    <property type="component" value="Unassembled WGS sequence"/>
</dbReference>
<keyword evidence="1" id="KW-0472">Membrane</keyword>
<keyword evidence="3" id="KW-1185">Reference proteome</keyword>
<dbReference type="AlphaFoldDB" id="A0A2P5AVW3"/>
<comment type="caution">
    <text evidence="2">The sequence shown here is derived from an EMBL/GenBank/DDBJ whole genome shotgun (WGS) entry which is preliminary data.</text>
</comment>
<evidence type="ECO:0008006" key="4">
    <source>
        <dbReference type="Google" id="ProtNLM"/>
    </source>
</evidence>
<proteinExistence type="predicted"/>
<feature type="non-terminal residue" evidence="2">
    <location>
        <position position="102"/>
    </location>
</feature>
<organism evidence="2 3">
    <name type="scientific">Parasponia andersonii</name>
    <name type="common">Sponia andersonii</name>
    <dbReference type="NCBI Taxonomy" id="3476"/>
    <lineage>
        <taxon>Eukaryota</taxon>
        <taxon>Viridiplantae</taxon>
        <taxon>Streptophyta</taxon>
        <taxon>Embryophyta</taxon>
        <taxon>Tracheophyta</taxon>
        <taxon>Spermatophyta</taxon>
        <taxon>Magnoliopsida</taxon>
        <taxon>eudicotyledons</taxon>
        <taxon>Gunneridae</taxon>
        <taxon>Pentapetalae</taxon>
        <taxon>rosids</taxon>
        <taxon>fabids</taxon>
        <taxon>Rosales</taxon>
        <taxon>Cannabaceae</taxon>
        <taxon>Parasponia</taxon>
    </lineage>
</organism>
<sequence>MRERVAALGMGRERKENMQRVEQYGDLRRRVDDAAPPPNPKPIATPIFFCLGGEMRWTQNWNWKWKWMVLFYLSTLSSLHLFYYIILLHFIICCCPSLVPAH</sequence>
<name>A0A2P5AVW3_PARAD</name>
<keyword evidence="1" id="KW-0812">Transmembrane</keyword>
<evidence type="ECO:0000313" key="3">
    <source>
        <dbReference type="Proteomes" id="UP000237105"/>
    </source>
</evidence>
<evidence type="ECO:0000313" key="2">
    <source>
        <dbReference type="EMBL" id="PON40655.1"/>
    </source>
</evidence>